<dbReference type="EMBL" id="JALJOU010000004">
    <property type="protein sequence ID" value="KAK9844157.1"/>
    <property type="molecule type" value="Genomic_DNA"/>
</dbReference>
<dbReference type="InterPro" id="IPR011765">
    <property type="entry name" value="Pept_M16_N"/>
</dbReference>
<dbReference type="InterPro" id="IPR001431">
    <property type="entry name" value="Pept_M16_Zn_BS"/>
</dbReference>
<accession>A0AAW1SEQ2</accession>
<dbReference type="Gene3D" id="3.30.830.10">
    <property type="entry name" value="Metalloenzyme, LuxS/M16 peptidase-like"/>
    <property type="match status" value="3"/>
</dbReference>
<evidence type="ECO:0008006" key="13">
    <source>
        <dbReference type="Google" id="ProtNLM"/>
    </source>
</evidence>
<organism evidence="11 12">
    <name type="scientific">Elliptochloris bilobata</name>
    <dbReference type="NCBI Taxonomy" id="381761"/>
    <lineage>
        <taxon>Eukaryota</taxon>
        <taxon>Viridiplantae</taxon>
        <taxon>Chlorophyta</taxon>
        <taxon>core chlorophytes</taxon>
        <taxon>Trebouxiophyceae</taxon>
        <taxon>Trebouxiophyceae incertae sedis</taxon>
        <taxon>Elliptochloris clade</taxon>
        <taxon>Elliptochloris</taxon>
    </lineage>
</organism>
<evidence type="ECO:0000256" key="7">
    <source>
        <dbReference type="RuleBase" id="RU004447"/>
    </source>
</evidence>
<keyword evidence="3" id="KW-0479">Metal-binding</keyword>
<keyword evidence="12" id="KW-1185">Reference proteome</keyword>
<dbReference type="InterPro" id="IPR007863">
    <property type="entry name" value="Peptidase_M16_C"/>
</dbReference>
<dbReference type="SUPFAM" id="SSF63411">
    <property type="entry name" value="LuxS/MPP-like metallohydrolase"/>
    <property type="match status" value="2"/>
</dbReference>
<dbReference type="Proteomes" id="UP001445335">
    <property type="component" value="Unassembled WGS sequence"/>
</dbReference>
<dbReference type="PROSITE" id="PS00143">
    <property type="entry name" value="INSULINASE"/>
    <property type="match status" value="1"/>
</dbReference>
<dbReference type="GO" id="GO:0046872">
    <property type="term" value="F:metal ion binding"/>
    <property type="evidence" value="ECO:0007669"/>
    <property type="project" value="UniProtKB-KW"/>
</dbReference>
<evidence type="ECO:0000256" key="3">
    <source>
        <dbReference type="ARBA" id="ARBA00022723"/>
    </source>
</evidence>
<reference evidence="11 12" key="1">
    <citation type="journal article" date="2024" name="Nat. Commun.">
        <title>Phylogenomics reveals the evolutionary origins of lichenization in chlorophyte algae.</title>
        <authorList>
            <person name="Puginier C."/>
            <person name="Libourel C."/>
            <person name="Otte J."/>
            <person name="Skaloud P."/>
            <person name="Haon M."/>
            <person name="Grisel S."/>
            <person name="Petersen M."/>
            <person name="Berrin J.G."/>
            <person name="Delaux P.M."/>
            <person name="Dal Grande F."/>
            <person name="Keller J."/>
        </authorList>
    </citation>
    <scope>NUCLEOTIDE SEQUENCE [LARGE SCALE GENOMIC DNA]</scope>
    <source>
        <strain evidence="11 12">SAG 245.80</strain>
    </source>
</reference>
<evidence type="ECO:0000259" key="9">
    <source>
        <dbReference type="Pfam" id="PF00675"/>
    </source>
</evidence>
<evidence type="ECO:0000313" key="11">
    <source>
        <dbReference type="EMBL" id="KAK9844157.1"/>
    </source>
</evidence>
<feature type="domain" description="Peptidase M16 N-terminal" evidence="9">
    <location>
        <begin position="167"/>
        <end position="253"/>
    </location>
</feature>
<evidence type="ECO:0000256" key="8">
    <source>
        <dbReference type="SAM" id="Coils"/>
    </source>
</evidence>
<evidence type="ECO:0000256" key="2">
    <source>
        <dbReference type="ARBA" id="ARBA00022670"/>
    </source>
</evidence>
<evidence type="ECO:0000256" key="6">
    <source>
        <dbReference type="ARBA" id="ARBA00023049"/>
    </source>
</evidence>
<evidence type="ECO:0000313" key="12">
    <source>
        <dbReference type="Proteomes" id="UP001445335"/>
    </source>
</evidence>
<dbReference type="Pfam" id="PF05193">
    <property type="entry name" value="Peptidase_M16_C"/>
    <property type="match status" value="1"/>
</dbReference>
<feature type="coiled-coil region" evidence="8">
    <location>
        <begin position="139"/>
        <end position="166"/>
    </location>
</feature>
<evidence type="ECO:0000256" key="5">
    <source>
        <dbReference type="ARBA" id="ARBA00022833"/>
    </source>
</evidence>
<keyword evidence="6" id="KW-0482">Metalloprotease</keyword>
<keyword evidence="5" id="KW-0862">Zinc</keyword>
<sequence length="506" mass="54505">MGPGVPYLCALPARSARQTLLASAATAAVLALPARAEDKGPLGLEELCAALERRVEEFMLPNGLTFLVLERRLAPIVSCHTYCDIGAFDEEDGQTGIAHLLEHMAFKGSQRIGTQDFRREAPLLDALDEVFYALRDARRAGAEAEAARLDAELRRLTAAAGELEEANAFGALLQRAGAVGLNATTSHDATKYFASLPANKLELWFALEAERFQAPVFRALYSEKRVVAEERRARIDNAPLGRFQEAFAGAALANNYRRPVIGYASDVEALGRRELESFFTRWYGPSRLTIAVVGDATASQVRGLAEKYFGAWRASTPEPAGNLREGRQCTAGTAEPAYCAMSPRAASERRLEMPARAGPAVMQAYYRPSLHSPDAVTLDVVCDLLSGSRTARLARGLVQTGRAFSASASSGYPADKRPCAVLLYAIPGASATLEATDAALRQQAAALAADGPSNIELERIRKASRYSLISVVEALTTADVRDVASRTFSRNNCFTGFVLPEARSLG</sequence>
<keyword evidence="2" id="KW-0645">Protease</keyword>
<evidence type="ECO:0000256" key="1">
    <source>
        <dbReference type="ARBA" id="ARBA00007261"/>
    </source>
</evidence>
<keyword evidence="8" id="KW-0175">Coiled coil</keyword>
<keyword evidence="4" id="KW-0378">Hydrolase</keyword>
<dbReference type="AlphaFoldDB" id="A0AAW1SEQ2"/>
<evidence type="ECO:0000259" key="10">
    <source>
        <dbReference type="Pfam" id="PF05193"/>
    </source>
</evidence>
<dbReference type="PANTHER" id="PTHR43690">
    <property type="entry name" value="NARDILYSIN"/>
    <property type="match status" value="1"/>
</dbReference>
<dbReference type="InterPro" id="IPR050626">
    <property type="entry name" value="Peptidase_M16"/>
</dbReference>
<comment type="similarity">
    <text evidence="1 7">Belongs to the peptidase M16 family.</text>
</comment>
<feature type="domain" description="Peptidase M16 C-terminal" evidence="10">
    <location>
        <begin position="272"/>
        <end position="463"/>
    </location>
</feature>
<evidence type="ECO:0000256" key="4">
    <source>
        <dbReference type="ARBA" id="ARBA00022801"/>
    </source>
</evidence>
<gene>
    <name evidence="11" type="ORF">WJX81_006305</name>
</gene>
<proteinExistence type="inferred from homology"/>
<name>A0AAW1SEQ2_9CHLO</name>
<dbReference type="PANTHER" id="PTHR43690:SF17">
    <property type="entry name" value="PROTEIN YHJJ"/>
    <property type="match status" value="1"/>
</dbReference>
<protein>
    <recommendedName>
        <fullName evidence="13">Insulinase family protein</fullName>
    </recommendedName>
</protein>
<dbReference type="GO" id="GO:0004222">
    <property type="term" value="F:metalloendopeptidase activity"/>
    <property type="evidence" value="ECO:0007669"/>
    <property type="project" value="InterPro"/>
</dbReference>
<feature type="domain" description="Peptidase M16 N-terminal" evidence="9">
    <location>
        <begin position="73"/>
        <end position="118"/>
    </location>
</feature>
<comment type="caution">
    <text evidence="11">The sequence shown here is derived from an EMBL/GenBank/DDBJ whole genome shotgun (WGS) entry which is preliminary data.</text>
</comment>
<dbReference type="InterPro" id="IPR011249">
    <property type="entry name" value="Metalloenz_LuxS/M16"/>
</dbReference>
<dbReference type="GO" id="GO:0006508">
    <property type="term" value="P:proteolysis"/>
    <property type="evidence" value="ECO:0007669"/>
    <property type="project" value="UniProtKB-KW"/>
</dbReference>
<dbReference type="Pfam" id="PF00675">
    <property type="entry name" value="Peptidase_M16"/>
    <property type="match status" value="2"/>
</dbReference>